<keyword evidence="6" id="KW-1185">Reference proteome</keyword>
<dbReference type="InterPro" id="IPR025355">
    <property type="entry name" value="DUF4259"/>
</dbReference>
<feature type="domain" description="Calcineurin-like phosphoesterase" evidence="4">
    <location>
        <begin position="162"/>
        <end position="309"/>
    </location>
</feature>
<evidence type="ECO:0000259" key="4">
    <source>
        <dbReference type="Pfam" id="PF12850"/>
    </source>
</evidence>
<dbReference type="EC" id="3.1.4.-" evidence="2"/>
<gene>
    <name evidence="5" type="ORF">GCM10010302_42380</name>
</gene>
<evidence type="ECO:0000313" key="5">
    <source>
        <dbReference type="EMBL" id="GAA0299361.1"/>
    </source>
</evidence>
<comment type="cofactor">
    <cofactor evidence="2">
        <name>a divalent metal cation</name>
        <dbReference type="ChEBI" id="CHEBI:60240"/>
    </cofactor>
</comment>
<evidence type="ECO:0000256" key="1">
    <source>
        <dbReference type="ARBA" id="ARBA00008950"/>
    </source>
</evidence>
<dbReference type="InterPro" id="IPR000979">
    <property type="entry name" value="Phosphodiesterase_MJ0936/Vps29"/>
</dbReference>
<feature type="region of interest" description="Disordered" evidence="3">
    <location>
        <begin position="108"/>
        <end position="136"/>
    </location>
</feature>
<evidence type="ECO:0000313" key="6">
    <source>
        <dbReference type="Proteomes" id="UP001501867"/>
    </source>
</evidence>
<dbReference type="SUPFAM" id="SSF56300">
    <property type="entry name" value="Metallo-dependent phosphatases"/>
    <property type="match status" value="1"/>
</dbReference>
<reference evidence="6" key="1">
    <citation type="journal article" date="2019" name="Int. J. Syst. Evol. Microbiol.">
        <title>The Global Catalogue of Microorganisms (GCM) 10K type strain sequencing project: providing services to taxonomists for standard genome sequencing and annotation.</title>
        <authorList>
            <consortium name="The Broad Institute Genomics Platform"/>
            <consortium name="The Broad Institute Genome Sequencing Center for Infectious Disease"/>
            <person name="Wu L."/>
            <person name="Ma J."/>
        </authorList>
    </citation>
    <scope>NUCLEOTIDE SEQUENCE [LARGE SCALE GENOMIC DNA]</scope>
    <source>
        <strain evidence="6">JCM 4505</strain>
    </source>
</reference>
<proteinExistence type="inferred from homology"/>
<sequence>MGTWDTGPFDNNTAADFASALDEAEPEAREALIRGVLVRTIDATGYLTEAEEAVAAALIAAQCPAGDSVDMPYGPETPMPLFPSDLRAVLASPPPSIALFDVQPQRSVTPAMARRSSSSRWTRRRAARGRGSRRGRDVHRMGLAVGARRTARRGGPVYRGGMRLLLTSDTHLPARAKNLPDALLDEVDAADVVIHAGDWTDEATLDLLEARARRLIGVYGNNDGPALRRRLPEVARASLEGVRFGVVHETGGAAGRERRCAERFADLDVLVFGHSHIPWDTTAPGGLRLLNPGSPTDRRRQPFCTFMTAVVASGALADVTLHQLPRRG</sequence>
<dbReference type="PANTHER" id="PTHR11124">
    <property type="entry name" value="VACUOLAR SORTING PROTEIN VPS29"/>
    <property type="match status" value="1"/>
</dbReference>
<dbReference type="InterPro" id="IPR029052">
    <property type="entry name" value="Metallo-depent_PP-like"/>
</dbReference>
<dbReference type="InterPro" id="IPR024654">
    <property type="entry name" value="Calcineurin-like_PHP_lpxH"/>
</dbReference>
<accession>A0ABP3F3X2</accession>
<comment type="similarity">
    <text evidence="1 2">Belongs to the metallophosphoesterase superfamily. YfcE family.</text>
</comment>
<organism evidence="5 6">
    <name type="scientific">Streptomyces polychromogenes</name>
    <dbReference type="NCBI Taxonomy" id="67342"/>
    <lineage>
        <taxon>Bacteria</taxon>
        <taxon>Bacillati</taxon>
        <taxon>Actinomycetota</taxon>
        <taxon>Actinomycetes</taxon>
        <taxon>Kitasatosporales</taxon>
        <taxon>Streptomycetaceae</taxon>
        <taxon>Streptomyces</taxon>
    </lineage>
</organism>
<dbReference type="Pfam" id="PF14078">
    <property type="entry name" value="DUF4259"/>
    <property type="match status" value="1"/>
</dbReference>
<evidence type="ECO:0000256" key="2">
    <source>
        <dbReference type="RuleBase" id="RU362039"/>
    </source>
</evidence>
<evidence type="ECO:0000256" key="3">
    <source>
        <dbReference type="SAM" id="MobiDB-lite"/>
    </source>
</evidence>
<dbReference type="Pfam" id="PF12850">
    <property type="entry name" value="Metallophos_2"/>
    <property type="match status" value="1"/>
</dbReference>
<dbReference type="Proteomes" id="UP001501867">
    <property type="component" value="Unassembled WGS sequence"/>
</dbReference>
<feature type="compositionally biased region" description="Basic residues" evidence="3">
    <location>
        <begin position="121"/>
        <end position="133"/>
    </location>
</feature>
<protein>
    <recommendedName>
        <fullName evidence="2">Phosphoesterase</fullName>
        <ecNumber evidence="2">3.1.4.-</ecNumber>
    </recommendedName>
</protein>
<name>A0ABP3F3X2_9ACTN</name>
<dbReference type="EMBL" id="BAAABV010000021">
    <property type="protein sequence ID" value="GAA0299361.1"/>
    <property type="molecule type" value="Genomic_DNA"/>
</dbReference>
<dbReference type="Gene3D" id="3.60.21.10">
    <property type="match status" value="1"/>
</dbReference>
<keyword evidence="2" id="KW-0479">Metal-binding</keyword>
<dbReference type="NCBIfam" id="TIGR00040">
    <property type="entry name" value="yfcE"/>
    <property type="match status" value="1"/>
</dbReference>
<comment type="caution">
    <text evidence="5">The sequence shown here is derived from an EMBL/GenBank/DDBJ whole genome shotgun (WGS) entry which is preliminary data.</text>
</comment>